<keyword evidence="3" id="KW-0547">Nucleotide-binding</keyword>
<feature type="domain" description="Protein kinase" evidence="6">
    <location>
        <begin position="1"/>
        <end position="229"/>
    </location>
</feature>
<dbReference type="PANTHER" id="PTHR24346:SF82">
    <property type="entry name" value="KP78A-RELATED"/>
    <property type="match status" value="1"/>
</dbReference>
<evidence type="ECO:0000256" key="3">
    <source>
        <dbReference type="ARBA" id="ARBA00022741"/>
    </source>
</evidence>
<dbReference type="FunFam" id="1.10.510.10:FF:000658">
    <property type="entry name" value="Protein CBG12184"/>
    <property type="match status" value="1"/>
</dbReference>
<accession>A0A498SCF7</accession>
<dbReference type="GO" id="GO:0050321">
    <property type="term" value="F:tau-protein kinase activity"/>
    <property type="evidence" value="ECO:0007669"/>
    <property type="project" value="TreeGrafter"/>
</dbReference>
<dbReference type="Pfam" id="PF00069">
    <property type="entry name" value="Pkinase"/>
    <property type="match status" value="1"/>
</dbReference>
<dbReference type="SUPFAM" id="SSF56112">
    <property type="entry name" value="Protein kinase-like (PK-like)"/>
    <property type="match status" value="1"/>
</dbReference>
<protein>
    <recommendedName>
        <fullName evidence="6">Protein kinase domain-containing protein</fullName>
    </recommendedName>
</protein>
<sequence length="253" mass="29704">MIAIKIIDTRKDLKYTKKCLPREIELIRKLQHDNIIKVYEVIEKSPYVCVIQDFTSRGDLLRKIRRQSKVNEKDGKMHFRQLIEAMKYLKSMEVVHRDIKCENILLDSCENVKITDFGFARSLKIGEKSKTFCGSRAYLAPEIIRAQPYDGYRSDMWSAGIVLYVMITGMMPYDDKNVQKMLERQLQHRIIYPRTAKISMDAKRLIFDILHPIPHKRLTIEEVIRSKWLAGVEYHILDQPINDSLTSDSDNII</sequence>
<dbReference type="GO" id="GO:0000226">
    <property type="term" value="P:microtubule cytoskeleton organization"/>
    <property type="evidence" value="ECO:0007669"/>
    <property type="project" value="TreeGrafter"/>
</dbReference>
<dbReference type="Proteomes" id="UP000276991">
    <property type="component" value="Unassembled WGS sequence"/>
</dbReference>
<dbReference type="PIRSF" id="PIRSF000654">
    <property type="entry name" value="Integrin-linked_kinase"/>
    <property type="match status" value="1"/>
</dbReference>
<keyword evidence="4" id="KW-0418">Kinase</keyword>
<keyword evidence="8" id="KW-1185">Reference proteome</keyword>
<dbReference type="GO" id="GO:0035556">
    <property type="term" value="P:intracellular signal transduction"/>
    <property type="evidence" value="ECO:0007669"/>
    <property type="project" value="TreeGrafter"/>
</dbReference>
<dbReference type="PROSITE" id="PS50011">
    <property type="entry name" value="PROTEIN_KINASE_DOM"/>
    <property type="match status" value="1"/>
</dbReference>
<evidence type="ECO:0000259" key="6">
    <source>
        <dbReference type="PROSITE" id="PS50011"/>
    </source>
</evidence>
<keyword evidence="5" id="KW-0067">ATP-binding</keyword>
<dbReference type="EMBL" id="UPTC01001145">
    <property type="protein sequence ID" value="VBB31212.1"/>
    <property type="molecule type" value="Genomic_DNA"/>
</dbReference>
<dbReference type="InterPro" id="IPR000719">
    <property type="entry name" value="Prot_kinase_dom"/>
</dbReference>
<dbReference type="Gene3D" id="1.10.510.10">
    <property type="entry name" value="Transferase(Phosphotransferase) domain 1"/>
    <property type="match status" value="1"/>
</dbReference>
<dbReference type="STRING" id="6277.A0A498SCF7"/>
<dbReference type="PANTHER" id="PTHR24346">
    <property type="entry name" value="MAP/MICROTUBULE AFFINITY-REGULATING KINASE"/>
    <property type="match status" value="1"/>
</dbReference>
<dbReference type="AlphaFoldDB" id="A0A498SCF7"/>
<dbReference type="OrthoDB" id="193931at2759"/>
<dbReference type="InterPro" id="IPR011009">
    <property type="entry name" value="Kinase-like_dom_sf"/>
</dbReference>
<evidence type="ECO:0000313" key="8">
    <source>
        <dbReference type="Proteomes" id="UP000276991"/>
    </source>
</evidence>
<proteinExistence type="predicted"/>
<keyword evidence="1" id="KW-0723">Serine/threonine-protein kinase</keyword>
<dbReference type="GO" id="GO:0005737">
    <property type="term" value="C:cytoplasm"/>
    <property type="evidence" value="ECO:0007669"/>
    <property type="project" value="TreeGrafter"/>
</dbReference>
<evidence type="ECO:0000313" key="7">
    <source>
        <dbReference type="EMBL" id="VBB31212.1"/>
    </source>
</evidence>
<evidence type="ECO:0000256" key="4">
    <source>
        <dbReference type="ARBA" id="ARBA00022777"/>
    </source>
</evidence>
<dbReference type="SMART" id="SM00220">
    <property type="entry name" value="S_TKc"/>
    <property type="match status" value="1"/>
</dbReference>
<keyword evidence="2" id="KW-0808">Transferase</keyword>
<dbReference type="InterPro" id="IPR008271">
    <property type="entry name" value="Ser/Thr_kinase_AS"/>
</dbReference>
<dbReference type="PROSITE" id="PS00108">
    <property type="entry name" value="PROTEIN_KINASE_ST"/>
    <property type="match status" value="1"/>
</dbReference>
<dbReference type="GO" id="GO:0005524">
    <property type="term" value="F:ATP binding"/>
    <property type="evidence" value="ECO:0007669"/>
    <property type="project" value="UniProtKB-KW"/>
</dbReference>
<reference evidence="7 8" key="1">
    <citation type="submission" date="2018-08" db="EMBL/GenBank/DDBJ databases">
        <authorList>
            <person name="Laetsch R D."/>
            <person name="Stevens L."/>
            <person name="Kumar S."/>
            <person name="Blaxter L. M."/>
        </authorList>
    </citation>
    <scope>NUCLEOTIDE SEQUENCE [LARGE SCALE GENOMIC DNA]</scope>
</reference>
<organism evidence="7 8">
    <name type="scientific">Acanthocheilonema viteae</name>
    <name type="common">Filarial nematode worm</name>
    <name type="synonym">Dipetalonema viteae</name>
    <dbReference type="NCBI Taxonomy" id="6277"/>
    <lineage>
        <taxon>Eukaryota</taxon>
        <taxon>Metazoa</taxon>
        <taxon>Ecdysozoa</taxon>
        <taxon>Nematoda</taxon>
        <taxon>Chromadorea</taxon>
        <taxon>Rhabditida</taxon>
        <taxon>Spirurina</taxon>
        <taxon>Spiruromorpha</taxon>
        <taxon>Filarioidea</taxon>
        <taxon>Onchocercidae</taxon>
        <taxon>Acanthocheilonema</taxon>
    </lineage>
</organism>
<name>A0A498SCF7_ACAVI</name>
<evidence type="ECO:0000256" key="5">
    <source>
        <dbReference type="ARBA" id="ARBA00022840"/>
    </source>
</evidence>
<evidence type="ECO:0000256" key="1">
    <source>
        <dbReference type="ARBA" id="ARBA00022527"/>
    </source>
</evidence>
<gene>
    <name evidence="7" type="ORF">NAV_LOCUS6003</name>
</gene>
<evidence type="ECO:0000256" key="2">
    <source>
        <dbReference type="ARBA" id="ARBA00022679"/>
    </source>
</evidence>